<dbReference type="EMBL" id="LUCM01010739">
    <property type="protein sequence ID" value="KAA0185076.1"/>
    <property type="molecule type" value="Genomic_DNA"/>
</dbReference>
<evidence type="ECO:0000256" key="1">
    <source>
        <dbReference type="SAM" id="Coils"/>
    </source>
</evidence>
<sequence length="1758" mass="199926">TIRKLNTPGEDREHENETTEVLHLPDPDTFRKLSSSGTTCNLDTPTIQENSQEKDGEARSKVLERMTSRRRVKHNISLENWRSALSKIAKEIEIRVTDVCAKTAALLESSWSRQEDVIQFFSKDIEQTSVQSHEVMLSWDQLEAEARQRGEAMEHLENDLRCLEEERISKIRKEFNAMSDDLNKHSHLSPGELHTLFLDEITWLNVELMSNQRQLAILIKNLKIADLVTQRRFELMWTDHKRRWQQANTENCIENFNNSMKSEEMRSPQSIQCLLEQLATRQSQFQRDRQKLLDELTICVIPNQFTMGTLDEWIDRAGELFAKCDDQDRAFLQSVYTAYESHAQQCIDQLKALQKHLVTNQYVDSFDEAGQLLYSCCVPILGQLQRQFEHNLNYIDQCFSWVAGANIHAFAGPIQRFVKMLLTLWQHAGEKPVSQKSQTLQKSLSALRDNGAKEVALKENVLNESIDSLRQSATEEQVDERLNEVLRLLDQVKSIYESTRSKLLTVIGQYPADVLDCLDAYESTCHRFFGVVRTSKPDRVTMERIKQGRKQPGSCYGAEELICIRQPERSRSQLDQWIQAARQPFKITSPETTSNQTIQSATTRSGASQIGTMNSGSPCNVSTDNRRSKVGERPTTPCCWFQTRPREEAVNDLCGTLSPGSTATARGLGESERDKQSLFNSLSSQITASGILGNEVPNNLSEPPSVLVQKTKTTILRKNPKTKAPETDVLMIRTSPDADPIPVDKLVVEMVKITPVAEYESMIHEVKRKARTNFLTHFEEWRFQLLDQVQEEILLRKAEAEAEYELQIRIHEQRIRRSHEDVANVRRTELVFHQARIDRHVEHARLLLDELHSRGVDDINIELDQLQAGMNETLQATIRAKLSTASKSSMLRSLKKTVMGILDSYMDQVREHLRLFRQKLETRTQEIRNSNMALMESLRPFTEGGNFAPDEIRRFRTRLNELNTQIVSTEELISGKLESIECGRQSFTDQQRKAFEQELRFHMIDVTYAENILRSATNTIARIKAEVADSESQKKRLRHELAEFNAVLNQMSGFVQASKHALQQVTDSIMPSLTGLSSGTVLYRKSNWKELKQNGSDRDVQHETSAMAIRLLTGLCSNAADRCVFLNCLRAQTEPLDGERIRDGGSVSFANTPRREKTLEPNQIRPNLTTQNMVPRDHTSSTNVTFLSTTHISRAGRSATDDACVRLVQGIMKAQTKYKDRVAESPQVSAAATTEPVEQAPITGSSDDPIEASTANEEPSVQSISGTSAKHGKDKHGKKDRAPSPKPKQATNRSDKKTKGNPRNRPQKSAAKRCRIEALYETFGPVSNHVTGRTDPAACSQISGRQQQQTATALEDKSYIEITTLLGRVRRICRENLTVALQMTEAYFRQKGLRRPTRPQLIPQSLDDAANVVVNQLRKYYADTEMYRDNEVRDIQQFLIQLEDSCTRLPSLMAEQLVDEVKMDILNALHACTLKVCDRFEELNALRLKYIQQLHPYLGTPTNKELLEKLSTDEQKRTDEYLQLAKDLHRIRRAVVVKHGRRAFSQLGGLTDGLFIRFDRLTCEYDIEELPDKQIDDNISDVLALNNMSILPTSVWAESPSESTDRPLEVISRGKKTFYAIEPGSWDTPSNLTSPMTVSVPSVTKFRPERTGKDRSGRAMGGRMQIRAGEMHSPVSPGDSNKSPGNQPTYCVVTAKTTRAHISVLESRTSAAEELENFSQSLLKLIDKDYQDTIMNAESWQDEWKRNLQSMQDLFRSK</sequence>
<feature type="compositionally biased region" description="Polar residues" evidence="2">
    <location>
        <begin position="1253"/>
        <end position="1268"/>
    </location>
</feature>
<evidence type="ECO:0008006" key="7">
    <source>
        <dbReference type="Google" id="ProtNLM"/>
    </source>
</evidence>
<comment type="caution">
    <text evidence="5">The sequence shown here is derived from an EMBL/GenBank/DDBJ whole genome shotgun (WGS) entry which is preliminary data.</text>
</comment>
<evidence type="ECO:0000313" key="6">
    <source>
        <dbReference type="Proteomes" id="UP000728185"/>
    </source>
</evidence>
<feature type="region of interest" description="Disordered" evidence="2">
    <location>
        <begin position="590"/>
        <end position="634"/>
    </location>
</feature>
<dbReference type="Pfam" id="PF14643">
    <property type="entry name" value="DUF4455"/>
    <property type="match status" value="1"/>
</dbReference>
<reference evidence="5" key="1">
    <citation type="submission" date="2019-05" db="EMBL/GenBank/DDBJ databases">
        <title>Annotation for the trematode Fasciolopsis buski.</title>
        <authorList>
            <person name="Choi Y.-J."/>
        </authorList>
    </citation>
    <scope>NUCLEOTIDE SEQUENCE</scope>
    <source>
        <strain evidence="5">HT</strain>
        <tissue evidence="5">Whole worm</tissue>
    </source>
</reference>
<feature type="compositionally biased region" description="Basic residues" evidence="2">
    <location>
        <begin position="1270"/>
        <end position="1279"/>
    </location>
</feature>
<feature type="compositionally biased region" description="Basic residues" evidence="2">
    <location>
        <begin position="1299"/>
        <end position="1313"/>
    </location>
</feature>
<proteinExistence type="predicted"/>
<feature type="compositionally biased region" description="Polar residues" evidence="2">
    <location>
        <begin position="35"/>
        <end position="50"/>
    </location>
</feature>
<dbReference type="InterPro" id="IPR027914">
    <property type="entry name" value="DUF4456"/>
</dbReference>
<keyword evidence="6" id="KW-1185">Reference proteome</keyword>
<feature type="compositionally biased region" description="Polar residues" evidence="2">
    <location>
        <begin position="590"/>
        <end position="623"/>
    </location>
</feature>
<dbReference type="Proteomes" id="UP000728185">
    <property type="component" value="Unassembled WGS sequence"/>
</dbReference>
<name>A0A8E0VF99_9TREM</name>
<feature type="domain" description="DUF4455" evidence="3">
    <location>
        <begin position="69"/>
        <end position="537"/>
    </location>
</feature>
<feature type="domain" description="DUF4456" evidence="4">
    <location>
        <begin position="1381"/>
        <end position="1572"/>
    </location>
</feature>
<evidence type="ECO:0000259" key="4">
    <source>
        <dbReference type="Pfam" id="PF14644"/>
    </source>
</evidence>
<feature type="region of interest" description="Disordered" evidence="2">
    <location>
        <begin position="1217"/>
        <end position="1313"/>
    </location>
</feature>
<evidence type="ECO:0000313" key="5">
    <source>
        <dbReference type="EMBL" id="KAA0185076.1"/>
    </source>
</evidence>
<organism evidence="5 6">
    <name type="scientific">Fasciolopsis buskii</name>
    <dbReference type="NCBI Taxonomy" id="27845"/>
    <lineage>
        <taxon>Eukaryota</taxon>
        <taxon>Metazoa</taxon>
        <taxon>Spiralia</taxon>
        <taxon>Lophotrochozoa</taxon>
        <taxon>Platyhelminthes</taxon>
        <taxon>Trematoda</taxon>
        <taxon>Digenea</taxon>
        <taxon>Plagiorchiida</taxon>
        <taxon>Echinostomata</taxon>
        <taxon>Echinostomatoidea</taxon>
        <taxon>Fasciolidae</taxon>
        <taxon>Fasciolopsis</taxon>
    </lineage>
</organism>
<keyword evidence="1" id="KW-0175">Coiled coil</keyword>
<feature type="coiled-coil region" evidence="1">
    <location>
        <begin position="1013"/>
        <end position="1047"/>
    </location>
</feature>
<protein>
    <recommendedName>
        <fullName evidence="7">DUF4456 domain-containing protein</fullName>
    </recommendedName>
</protein>
<evidence type="ECO:0000259" key="3">
    <source>
        <dbReference type="Pfam" id="PF14643"/>
    </source>
</evidence>
<evidence type="ECO:0000256" key="2">
    <source>
        <dbReference type="SAM" id="MobiDB-lite"/>
    </source>
</evidence>
<dbReference type="InterPro" id="IPR028089">
    <property type="entry name" value="DUF4455"/>
</dbReference>
<feature type="non-terminal residue" evidence="5">
    <location>
        <position position="1758"/>
    </location>
</feature>
<accession>A0A8E0VF99</accession>
<feature type="coiled-coil region" evidence="1">
    <location>
        <begin position="146"/>
        <end position="173"/>
    </location>
</feature>
<dbReference type="PANTHER" id="PTHR21444">
    <property type="entry name" value="COILED-COIL DOMAIN-CONTAINING PROTEIN 180"/>
    <property type="match status" value="1"/>
</dbReference>
<gene>
    <name evidence="5" type="ORF">FBUS_00804</name>
</gene>
<dbReference type="Pfam" id="PF14644">
    <property type="entry name" value="DUF4456"/>
    <property type="match status" value="1"/>
</dbReference>
<dbReference type="PANTHER" id="PTHR21444:SF14">
    <property type="entry name" value="COILED-COIL DOMAIN-CONTAINING PROTEIN 180"/>
    <property type="match status" value="1"/>
</dbReference>
<dbReference type="OrthoDB" id="431588at2759"/>
<feature type="region of interest" description="Disordered" evidence="2">
    <location>
        <begin position="35"/>
        <end position="59"/>
    </location>
</feature>